<dbReference type="EMBL" id="KN833040">
    <property type="protein sequence ID" value="KIM75950.1"/>
    <property type="molecule type" value="Genomic_DNA"/>
</dbReference>
<dbReference type="HOGENOM" id="CLU_2441664_0_0_1"/>
<accession>A0A0C3ETU5</accession>
<organism evidence="1 2">
    <name type="scientific">Piloderma croceum (strain F 1598)</name>
    <dbReference type="NCBI Taxonomy" id="765440"/>
    <lineage>
        <taxon>Eukaryota</taxon>
        <taxon>Fungi</taxon>
        <taxon>Dikarya</taxon>
        <taxon>Basidiomycota</taxon>
        <taxon>Agaricomycotina</taxon>
        <taxon>Agaricomycetes</taxon>
        <taxon>Agaricomycetidae</taxon>
        <taxon>Atheliales</taxon>
        <taxon>Atheliaceae</taxon>
        <taxon>Piloderma</taxon>
    </lineage>
</organism>
<dbReference type="InParanoid" id="A0A0C3ETU5"/>
<dbReference type="AlphaFoldDB" id="A0A0C3ETU5"/>
<gene>
    <name evidence="1" type="ORF">PILCRDRAFT_826788</name>
</gene>
<proteinExistence type="predicted"/>
<keyword evidence="2" id="KW-1185">Reference proteome</keyword>
<dbReference type="Proteomes" id="UP000054166">
    <property type="component" value="Unassembled WGS sequence"/>
</dbReference>
<sequence>MFRSHDHIEHEPAPQKRRVTPVMMVRQTHRHLLIQWHDICLRKNIRMAWVWVAMDGIQIPQHICQNQAYPQNLPHLLCASSWGGESTDGQ</sequence>
<evidence type="ECO:0000313" key="2">
    <source>
        <dbReference type="Proteomes" id="UP000054166"/>
    </source>
</evidence>
<protein>
    <submittedName>
        <fullName evidence="1">Uncharacterized protein</fullName>
    </submittedName>
</protein>
<reference evidence="2" key="2">
    <citation type="submission" date="2015-01" db="EMBL/GenBank/DDBJ databases">
        <title>Evolutionary Origins and Diversification of the Mycorrhizal Mutualists.</title>
        <authorList>
            <consortium name="DOE Joint Genome Institute"/>
            <consortium name="Mycorrhizal Genomics Consortium"/>
            <person name="Kohler A."/>
            <person name="Kuo A."/>
            <person name="Nagy L.G."/>
            <person name="Floudas D."/>
            <person name="Copeland A."/>
            <person name="Barry K.W."/>
            <person name="Cichocki N."/>
            <person name="Veneault-Fourrey C."/>
            <person name="LaButti K."/>
            <person name="Lindquist E.A."/>
            <person name="Lipzen A."/>
            <person name="Lundell T."/>
            <person name="Morin E."/>
            <person name="Murat C."/>
            <person name="Riley R."/>
            <person name="Ohm R."/>
            <person name="Sun H."/>
            <person name="Tunlid A."/>
            <person name="Henrissat B."/>
            <person name="Grigoriev I.V."/>
            <person name="Hibbett D.S."/>
            <person name="Martin F."/>
        </authorList>
    </citation>
    <scope>NUCLEOTIDE SEQUENCE [LARGE SCALE GENOMIC DNA]</scope>
    <source>
        <strain evidence="2">F 1598</strain>
    </source>
</reference>
<reference evidence="1 2" key="1">
    <citation type="submission" date="2014-04" db="EMBL/GenBank/DDBJ databases">
        <authorList>
            <consortium name="DOE Joint Genome Institute"/>
            <person name="Kuo A."/>
            <person name="Tarkka M."/>
            <person name="Buscot F."/>
            <person name="Kohler A."/>
            <person name="Nagy L.G."/>
            <person name="Floudas D."/>
            <person name="Copeland A."/>
            <person name="Barry K.W."/>
            <person name="Cichocki N."/>
            <person name="Veneault-Fourrey C."/>
            <person name="LaButti K."/>
            <person name="Lindquist E.A."/>
            <person name="Lipzen A."/>
            <person name="Lundell T."/>
            <person name="Morin E."/>
            <person name="Murat C."/>
            <person name="Sun H."/>
            <person name="Tunlid A."/>
            <person name="Henrissat B."/>
            <person name="Grigoriev I.V."/>
            <person name="Hibbett D.S."/>
            <person name="Martin F."/>
            <person name="Nordberg H.P."/>
            <person name="Cantor M.N."/>
            <person name="Hua S.X."/>
        </authorList>
    </citation>
    <scope>NUCLEOTIDE SEQUENCE [LARGE SCALE GENOMIC DNA]</scope>
    <source>
        <strain evidence="1 2">F 1598</strain>
    </source>
</reference>
<evidence type="ECO:0000313" key="1">
    <source>
        <dbReference type="EMBL" id="KIM75950.1"/>
    </source>
</evidence>
<name>A0A0C3ETU5_PILCF</name>